<proteinExistence type="predicted"/>
<dbReference type="Proteomes" id="UP000308730">
    <property type="component" value="Unassembled WGS sequence"/>
</dbReference>
<feature type="compositionally biased region" description="Basic and acidic residues" evidence="1">
    <location>
        <begin position="540"/>
        <end position="550"/>
    </location>
</feature>
<evidence type="ECO:0000256" key="1">
    <source>
        <dbReference type="SAM" id="MobiDB-lite"/>
    </source>
</evidence>
<feature type="compositionally biased region" description="Basic residues" evidence="1">
    <location>
        <begin position="19"/>
        <end position="28"/>
    </location>
</feature>
<dbReference type="EMBL" id="SGPM01000021">
    <property type="protein sequence ID" value="THH32478.1"/>
    <property type="molecule type" value="Genomic_DNA"/>
</dbReference>
<evidence type="ECO:0000313" key="3">
    <source>
        <dbReference type="Proteomes" id="UP000308730"/>
    </source>
</evidence>
<feature type="region of interest" description="Disordered" evidence="1">
    <location>
        <begin position="474"/>
        <end position="572"/>
    </location>
</feature>
<feature type="compositionally biased region" description="Polar residues" evidence="1">
    <location>
        <begin position="171"/>
        <end position="185"/>
    </location>
</feature>
<feature type="region of interest" description="Disordered" evidence="1">
    <location>
        <begin position="19"/>
        <end position="51"/>
    </location>
</feature>
<organism evidence="2 3">
    <name type="scientific">Antrodiella citrinella</name>
    <dbReference type="NCBI Taxonomy" id="2447956"/>
    <lineage>
        <taxon>Eukaryota</taxon>
        <taxon>Fungi</taxon>
        <taxon>Dikarya</taxon>
        <taxon>Basidiomycota</taxon>
        <taxon>Agaricomycotina</taxon>
        <taxon>Agaricomycetes</taxon>
        <taxon>Polyporales</taxon>
        <taxon>Steccherinaceae</taxon>
        <taxon>Antrodiella</taxon>
    </lineage>
</organism>
<name>A0A4S4N3P6_9APHY</name>
<feature type="compositionally biased region" description="Basic residues" evidence="1">
    <location>
        <begin position="476"/>
        <end position="490"/>
    </location>
</feature>
<gene>
    <name evidence="2" type="ORF">EUX98_g1747</name>
</gene>
<feature type="compositionally biased region" description="Low complexity" evidence="1">
    <location>
        <begin position="494"/>
        <end position="506"/>
    </location>
</feature>
<feature type="compositionally biased region" description="Polar residues" evidence="1">
    <location>
        <begin position="558"/>
        <end position="572"/>
    </location>
</feature>
<reference evidence="2 3" key="1">
    <citation type="submission" date="2019-02" db="EMBL/GenBank/DDBJ databases">
        <title>Genome sequencing of the rare red list fungi Antrodiella citrinella (Flaviporus citrinellus).</title>
        <authorList>
            <person name="Buettner E."/>
            <person name="Kellner H."/>
        </authorList>
    </citation>
    <scope>NUCLEOTIDE SEQUENCE [LARGE SCALE GENOMIC DNA]</scope>
    <source>
        <strain evidence="2 3">DSM 108506</strain>
    </source>
</reference>
<feature type="region of interest" description="Disordered" evidence="1">
    <location>
        <begin position="338"/>
        <end position="404"/>
    </location>
</feature>
<protein>
    <submittedName>
        <fullName evidence="2">Uncharacterized protein</fullName>
    </submittedName>
</protein>
<keyword evidence="3" id="KW-1185">Reference proteome</keyword>
<feature type="region of interest" description="Disordered" evidence="1">
    <location>
        <begin position="94"/>
        <end position="188"/>
    </location>
</feature>
<dbReference type="AlphaFoldDB" id="A0A4S4N3P6"/>
<accession>A0A4S4N3P6</accession>
<comment type="caution">
    <text evidence="2">The sequence shown here is derived from an EMBL/GenBank/DDBJ whole genome shotgun (WGS) entry which is preliminary data.</text>
</comment>
<sequence>MYRAPSPIFDVPEFPTLRRVKPLPKRRRTLETPPSDDADNPPSAVLGPDATAEELIAHADTLSAQMAMQSYYMPILGGVRDLFKDDQDNDGLAPVDLGGMGYGGGGHDEDSGDGDYIDHLQQPGNTKKRKVPANMSNAAHGHDASSTSGGEDEPTDRAIPTGRTDSEYDSIGTQALNASSGGTSQRRGKLSRATAAGLQHKEMLKSRKRQLAVVLGALSHGDTLALDHALSTTYPFTQGVGDGTHPDSVRIRLSRRTAPRLARAYKAFHHTLDPPEDETLLPESDFSFVYHSATSDRLIATKEEVAALHARFEAEFARQTARAAEAAKQAAAVLNSLPGSKRADGAKQRRSSTGKVAEPKPSLVDQTLLGTPPRTGKKKKRSALANASNPHHLRNYVPSRLPHNGQLSNAQALANAQNLISPLPLRFLTADVPPRRRSKSTAPPVSSLSNPAEEWICPFCEYDLFFGDDSALQRATRSRKKILRRRRRARERAAAAASGTASATTKNGSNNPAPVDAADAQPGYEASPDAPVPAAGKQTRPKDERDRGGHDQAGTGTGIHSATSGTPQSTYG</sequence>
<evidence type="ECO:0000313" key="2">
    <source>
        <dbReference type="EMBL" id="THH32478.1"/>
    </source>
</evidence>
<dbReference type="OrthoDB" id="2507488at2759"/>